<name>A0AAU9DAX4_9BACT</name>
<dbReference type="InterPro" id="IPR021352">
    <property type="entry name" value="DUF2971"/>
</dbReference>
<dbReference type="Proteomes" id="UP001348817">
    <property type="component" value="Chromosome"/>
</dbReference>
<dbReference type="AlphaFoldDB" id="A0AAU9DAX4"/>
<dbReference type="RefSeq" id="WP_338391108.1">
    <property type="nucleotide sequence ID" value="NZ_AP025314.1"/>
</dbReference>
<evidence type="ECO:0000313" key="1">
    <source>
        <dbReference type="EMBL" id="BDD09510.1"/>
    </source>
</evidence>
<organism evidence="1 2">
    <name type="scientific">Fulvitalea axinellae</name>
    <dbReference type="NCBI Taxonomy" id="1182444"/>
    <lineage>
        <taxon>Bacteria</taxon>
        <taxon>Pseudomonadati</taxon>
        <taxon>Bacteroidota</taxon>
        <taxon>Cytophagia</taxon>
        <taxon>Cytophagales</taxon>
        <taxon>Persicobacteraceae</taxon>
        <taxon>Fulvitalea</taxon>
    </lineage>
</organism>
<dbReference type="Pfam" id="PF11185">
    <property type="entry name" value="DUF2971"/>
    <property type="match status" value="1"/>
</dbReference>
<proteinExistence type="predicted"/>
<sequence>MQVFKYRGGDREIFERDLSAIEKNFFWGSNFKQLNDPCETLISSDRFKSETKTFFNLTNKNSEKVLEKVHDALDTFINRGKEIGIYSLSATYNDELLWAHYANSHQGFCIEYDLDLLLESYPSDKIYSFPIKYSKNPPEIDISDISGKDGISLVRKLAGNKSKKWDYENEYRIITDKSGEHTYNFKAIQAIYFGLRMPEPWKKEMMTILHGRGIKYYQIFQVEGKYEFDRQEVPDISGSEVTYLRQIPSLNGKKSSINFEIIEKDFNKFNEKATILIELDSKADREQLIWIANKIKEDLFRSARRIFISFRIHGVIAGNGYWATANFDGKELQVSINGLSLEQEKELIEGFENETRETIGMWIDETPFICSSLTLLFNDGATILETKYSDGSKSLEQLKTTQLGSGIRYDNLQGNYHGEYFIVENNGTLKYYSENGLFKELTPFHLEKKLNKDSYNL</sequence>
<keyword evidence="2" id="KW-1185">Reference proteome</keyword>
<reference evidence="1 2" key="1">
    <citation type="submission" date="2021-12" db="EMBL/GenBank/DDBJ databases">
        <title>Genome sequencing of bacteria with rrn-lacking chromosome and rrn-plasmid.</title>
        <authorList>
            <person name="Anda M."/>
            <person name="Iwasaki W."/>
        </authorList>
    </citation>
    <scope>NUCLEOTIDE SEQUENCE [LARGE SCALE GENOMIC DNA]</scope>
    <source>
        <strain evidence="1 2">DSM 100852</strain>
    </source>
</reference>
<dbReference type="EMBL" id="AP025314">
    <property type="protein sequence ID" value="BDD09510.1"/>
    <property type="molecule type" value="Genomic_DNA"/>
</dbReference>
<evidence type="ECO:0000313" key="2">
    <source>
        <dbReference type="Proteomes" id="UP001348817"/>
    </source>
</evidence>
<gene>
    <name evidence="1" type="ORF">FUAX_19420</name>
</gene>
<evidence type="ECO:0008006" key="3">
    <source>
        <dbReference type="Google" id="ProtNLM"/>
    </source>
</evidence>
<accession>A0AAU9DAX4</accession>
<dbReference type="KEGG" id="fax:FUAX_19420"/>
<protein>
    <recommendedName>
        <fullName evidence="3">DUF2971 domain-containing protein</fullName>
    </recommendedName>
</protein>